<comment type="caution">
    <text evidence="2">The sequence shown here is derived from an EMBL/GenBank/DDBJ whole genome shotgun (WGS) entry which is preliminary data.</text>
</comment>
<dbReference type="RefSeq" id="WP_195875361.1">
    <property type="nucleotide sequence ID" value="NZ_JADOEL010000005.1"/>
</dbReference>
<sequence>MQVIATKKGFDGVKTREVGEEFSYEGELGSWMQETKKDAPAGEQKQSGTSAKSTGSSKK</sequence>
<dbReference type="Proteomes" id="UP000657372">
    <property type="component" value="Unassembled WGS sequence"/>
</dbReference>
<reference evidence="2 3" key="1">
    <citation type="submission" date="2020-11" db="EMBL/GenBank/DDBJ databases">
        <title>WGS of Herminiimonas contaminans strain Marseille-Q4544 isolated from planarians Schmidtea mediterranea.</title>
        <authorList>
            <person name="Kangale L."/>
        </authorList>
    </citation>
    <scope>NUCLEOTIDE SEQUENCE [LARGE SCALE GENOMIC DNA]</scope>
    <source>
        <strain evidence="2 3">Marseille-Q4544</strain>
    </source>
</reference>
<evidence type="ECO:0000313" key="2">
    <source>
        <dbReference type="EMBL" id="MBF8177810.1"/>
    </source>
</evidence>
<dbReference type="EMBL" id="JADOEL010000005">
    <property type="protein sequence ID" value="MBF8177810.1"/>
    <property type="molecule type" value="Genomic_DNA"/>
</dbReference>
<proteinExistence type="predicted"/>
<evidence type="ECO:0000313" key="3">
    <source>
        <dbReference type="Proteomes" id="UP000657372"/>
    </source>
</evidence>
<organism evidence="2 3">
    <name type="scientific">Herminiimonas contaminans</name>
    <dbReference type="NCBI Taxonomy" id="1111140"/>
    <lineage>
        <taxon>Bacteria</taxon>
        <taxon>Pseudomonadati</taxon>
        <taxon>Pseudomonadota</taxon>
        <taxon>Betaproteobacteria</taxon>
        <taxon>Burkholderiales</taxon>
        <taxon>Oxalobacteraceae</taxon>
        <taxon>Herminiimonas</taxon>
    </lineage>
</organism>
<feature type="region of interest" description="Disordered" evidence="1">
    <location>
        <begin position="23"/>
        <end position="59"/>
    </location>
</feature>
<evidence type="ECO:0000256" key="1">
    <source>
        <dbReference type="SAM" id="MobiDB-lite"/>
    </source>
</evidence>
<keyword evidence="3" id="KW-1185">Reference proteome</keyword>
<protein>
    <submittedName>
        <fullName evidence="2">Uncharacterized protein</fullName>
    </submittedName>
</protein>
<accession>A0ABS0ESJ0</accession>
<name>A0ABS0ESJ0_9BURK</name>
<feature type="compositionally biased region" description="Low complexity" evidence="1">
    <location>
        <begin position="45"/>
        <end position="59"/>
    </location>
</feature>
<gene>
    <name evidence="2" type="ORF">IXC47_08970</name>
</gene>